<dbReference type="SUPFAM" id="SSF56601">
    <property type="entry name" value="beta-lactamase/transpeptidase-like"/>
    <property type="match status" value="1"/>
</dbReference>
<reference evidence="5" key="1">
    <citation type="submission" date="2021-06" db="EMBL/GenBank/DDBJ databases">
        <title>Genome Sequence of Mortierella hyaline Strain SCG-10, a Cold-Adapted, Nitrate-Reducing Fungus Isolated from Soil in Minnesota, USA.</title>
        <authorList>
            <person name="Aldossari N."/>
        </authorList>
    </citation>
    <scope>NUCLEOTIDE SEQUENCE</scope>
    <source>
        <strain evidence="5">SCG-10</strain>
    </source>
</reference>
<dbReference type="Gene3D" id="2.40.128.600">
    <property type="match status" value="1"/>
</dbReference>
<dbReference type="Gene3D" id="3.40.710.10">
    <property type="entry name" value="DD-peptidase/beta-lactamase superfamily"/>
    <property type="match status" value="1"/>
</dbReference>
<comment type="caution">
    <text evidence="5">The sequence shown here is derived from an EMBL/GenBank/DDBJ whole genome shotgun (WGS) entry which is preliminary data.</text>
</comment>
<feature type="signal peptide" evidence="2">
    <location>
        <begin position="1"/>
        <end position="20"/>
    </location>
</feature>
<dbReference type="InterPro" id="IPR012338">
    <property type="entry name" value="Beta-lactam/transpept-like"/>
</dbReference>
<feature type="domain" description="Beta-lactamase-related" evidence="3">
    <location>
        <begin position="28"/>
        <end position="372"/>
    </location>
</feature>
<accession>A0A9P8BRG3</accession>
<keyword evidence="2" id="KW-0732">Signal</keyword>
<evidence type="ECO:0000259" key="3">
    <source>
        <dbReference type="Pfam" id="PF00144"/>
    </source>
</evidence>
<dbReference type="EMBL" id="JAHRHY010000012">
    <property type="protein sequence ID" value="KAG9065228.1"/>
    <property type="molecule type" value="Genomic_DNA"/>
</dbReference>
<evidence type="ECO:0000313" key="5">
    <source>
        <dbReference type="EMBL" id="KAG9065228.1"/>
    </source>
</evidence>
<evidence type="ECO:0000256" key="2">
    <source>
        <dbReference type="SAM" id="SignalP"/>
    </source>
</evidence>
<dbReference type="Proteomes" id="UP000707451">
    <property type="component" value="Unassembled WGS sequence"/>
</dbReference>
<dbReference type="OrthoDB" id="5946976at2759"/>
<evidence type="ECO:0008006" key="7">
    <source>
        <dbReference type="Google" id="ProtNLM"/>
    </source>
</evidence>
<gene>
    <name evidence="5" type="ORF">KI688_002551</name>
</gene>
<dbReference type="PANTHER" id="PTHR46825:SF15">
    <property type="entry name" value="BETA-LACTAMASE-RELATED DOMAIN-CONTAINING PROTEIN"/>
    <property type="match status" value="1"/>
</dbReference>
<dbReference type="AlphaFoldDB" id="A0A9P8BRG3"/>
<proteinExistence type="inferred from homology"/>
<dbReference type="Pfam" id="PF11954">
    <property type="entry name" value="DUF3471"/>
    <property type="match status" value="1"/>
</dbReference>
<evidence type="ECO:0000256" key="1">
    <source>
        <dbReference type="ARBA" id="ARBA00038215"/>
    </source>
</evidence>
<organism evidence="5 6">
    <name type="scientific">Linnemannia hyalina</name>
    <dbReference type="NCBI Taxonomy" id="64524"/>
    <lineage>
        <taxon>Eukaryota</taxon>
        <taxon>Fungi</taxon>
        <taxon>Fungi incertae sedis</taxon>
        <taxon>Mucoromycota</taxon>
        <taxon>Mortierellomycotina</taxon>
        <taxon>Mortierellomycetes</taxon>
        <taxon>Mortierellales</taxon>
        <taxon>Mortierellaceae</taxon>
        <taxon>Linnemannia</taxon>
    </lineage>
</organism>
<dbReference type="InterPro" id="IPR021860">
    <property type="entry name" value="Peptidase_S12_Pab87-rel_C"/>
</dbReference>
<comment type="similarity">
    <text evidence="1">Belongs to the peptidase S12 family.</text>
</comment>
<evidence type="ECO:0000259" key="4">
    <source>
        <dbReference type="Pfam" id="PF11954"/>
    </source>
</evidence>
<name>A0A9P8BRG3_9FUNG</name>
<dbReference type="PANTHER" id="PTHR46825">
    <property type="entry name" value="D-ALANYL-D-ALANINE-CARBOXYPEPTIDASE/ENDOPEPTIDASE AMPH"/>
    <property type="match status" value="1"/>
</dbReference>
<dbReference type="InterPro" id="IPR050491">
    <property type="entry name" value="AmpC-like"/>
</dbReference>
<keyword evidence="6" id="KW-1185">Reference proteome</keyword>
<dbReference type="InterPro" id="IPR001466">
    <property type="entry name" value="Beta-lactam-related"/>
</dbReference>
<feature type="chain" id="PRO_5040508171" description="Beta-lactamase-related domain-containing protein" evidence="2">
    <location>
        <begin position="21"/>
        <end position="537"/>
    </location>
</feature>
<evidence type="ECO:0000313" key="6">
    <source>
        <dbReference type="Proteomes" id="UP000707451"/>
    </source>
</evidence>
<dbReference type="Pfam" id="PF00144">
    <property type="entry name" value="Beta-lactamase"/>
    <property type="match status" value="1"/>
</dbReference>
<protein>
    <recommendedName>
        <fullName evidence="7">Beta-lactamase-related domain-containing protein</fullName>
    </recommendedName>
</protein>
<feature type="domain" description="Peptidase S12 Pab87-related C-terminal" evidence="4">
    <location>
        <begin position="417"/>
        <end position="500"/>
    </location>
</feature>
<sequence length="537" mass="59944">MVVVRSLLVMLLSLSAAVQSAKLNEDELRSTIKRAMERCGVPGMGIAVFHNNKVVFADGFGKRNTKDPYTLQTVQPIGSLTKSFTATAVGQLVAEGKVDWDTTPVSKYMPDFQLKDPILTSQLTFVDMLSHHTTFPNNMINWYNTKDSRRDMVKRLRYVDDIPRKQPTTTNYNNVIYAVAGEAAAHVAGTSYETLVMDKVMRPLGLNNTGFSQKTMKRLHSDNYALPHEGLSYEAAEKGEFKVLPLNEIYMSYAPAGDAYSNVLDLVKWGKAVMDLGVQDGKQVLNGTSVGETLTAHTITYGGRRDGYGATLAYGLGWLLDSYKGHVFYRHNGAVSGYTADLFMFPDDDLIIATTSNIAKVTQISDYLPIEIASVLLDLPINKTSDWIEEVAVPEIKAYYSAVEELSHGFLPPLIPNKPATFANNLRAYVGEYTDPLFGTFVVELEDKMDSKTGKKKEVLTYKYNDFRSVLEHYHYDAFVVTMDDPLIKFRALMTFSVDPVKGEKGGDKKKRPIVRMQIQELPAGVGISKKIFKKRH</sequence>